<sequence length="41" mass="4786">MDNVRLHRRHAGSIKQHMCLKRVMGSFKAKNIGPRRTYGCM</sequence>
<proteinExistence type="predicted"/>
<keyword evidence="2" id="KW-1185">Reference proteome</keyword>
<evidence type="ECO:0000313" key="1">
    <source>
        <dbReference type="EMBL" id="AFR32486.1"/>
    </source>
</evidence>
<protein>
    <submittedName>
        <fullName evidence="1">Uncharacterized protein</fullName>
    </submittedName>
</protein>
<evidence type="ECO:0000313" key="2">
    <source>
        <dbReference type="Proteomes" id="UP000167073"/>
    </source>
</evidence>
<dbReference type="RefSeq" id="YP_009230176.1">
    <property type="nucleotide sequence ID" value="NC_029311.1"/>
</dbReference>
<organism evidence="1 2">
    <name type="scientific">Leporid alphaherpesvirus 4</name>
    <dbReference type="NCBI Taxonomy" id="481315"/>
    <lineage>
        <taxon>Viruses</taxon>
        <taxon>Duplodnaviria</taxon>
        <taxon>Heunggongvirae</taxon>
        <taxon>Peploviricota</taxon>
        <taxon>Herviviricetes</taxon>
        <taxon>Herpesvirales</taxon>
        <taxon>Orthoherpesviridae</taxon>
        <taxon>Alphaherpesvirinae</taxon>
        <taxon>Simplexvirus</taxon>
        <taxon>Simplexvirus leporidalpha4</taxon>
    </lineage>
</organism>
<dbReference type="GeneID" id="26887571"/>
<accession>J9QQT1</accession>
<dbReference type="Proteomes" id="UP000167073">
    <property type="component" value="Segment"/>
</dbReference>
<reference evidence="1 2" key="1">
    <citation type="journal article" date="2012" name="Virology">
        <title>Analysis of the genome of leporid herpesvirus 4.</title>
        <authorList>
            <person name="Babra B."/>
            <person name="Watson G."/>
            <person name="Xu W."/>
            <person name="Jeffrey B.M."/>
            <person name="Xu J.R."/>
            <person name="Rockey D.D."/>
            <person name="Rohrmann G.F."/>
            <person name="Jin L."/>
        </authorList>
    </citation>
    <scope>NUCLEOTIDE SEQUENCE [LARGE SCALE GENOMIC DNA]</scope>
    <source>
        <strain evidence="1">LHV4012612</strain>
    </source>
</reference>
<name>J9QQT1_9ALPH</name>
<dbReference type="KEGG" id="vg:26887571"/>
<dbReference type="EMBL" id="JQ596859">
    <property type="protein sequence ID" value="AFR32486.1"/>
    <property type="molecule type" value="Genomic_DNA"/>
</dbReference>